<dbReference type="InterPro" id="IPR033121">
    <property type="entry name" value="PEPTIDASE_A1"/>
</dbReference>
<evidence type="ECO:0000313" key="9">
    <source>
        <dbReference type="Proteomes" id="UP000694412"/>
    </source>
</evidence>
<dbReference type="Proteomes" id="UP000694412">
    <property type="component" value="Chromosome 5"/>
</dbReference>
<dbReference type="Ensembl" id="ENSCJPT00005022538.1">
    <property type="protein sequence ID" value="ENSCJPP00005015981.1"/>
    <property type="gene ID" value="ENSCJPG00005013180.1"/>
</dbReference>
<organism evidence="8 9">
    <name type="scientific">Coturnix japonica</name>
    <name type="common">Japanese quail</name>
    <name type="synonym">Coturnix coturnix japonica</name>
    <dbReference type="NCBI Taxonomy" id="93934"/>
    <lineage>
        <taxon>Eukaryota</taxon>
        <taxon>Metazoa</taxon>
        <taxon>Chordata</taxon>
        <taxon>Craniata</taxon>
        <taxon>Vertebrata</taxon>
        <taxon>Euteleostomi</taxon>
        <taxon>Archelosauria</taxon>
        <taxon>Archosauria</taxon>
        <taxon>Dinosauria</taxon>
        <taxon>Saurischia</taxon>
        <taxon>Theropoda</taxon>
        <taxon>Coelurosauria</taxon>
        <taxon>Aves</taxon>
        <taxon>Neognathae</taxon>
        <taxon>Galloanserae</taxon>
        <taxon>Galliformes</taxon>
        <taxon>Phasianidae</taxon>
        <taxon>Perdicinae</taxon>
        <taxon>Coturnix</taxon>
    </lineage>
</organism>
<dbReference type="GO" id="GO:0006508">
    <property type="term" value="P:proteolysis"/>
    <property type="evidence" value="ECO:0007669"/>
    <property type="project" value="UniProtKB-KW"/>
</dbReference>
<dbReference type="SUPFAM" id="SSF50630">
    <property type="entry name" value="Acid proteases"/>
    <property type="match status" value="1"/>
</dbReference>
<dbReference type="PROSITE" id="PS00141">
    <property type="entry name" value="ASP_PROTEASE"/>
    <property type="match status" value="1"/>
</dbReference>
<evidence type="ECO:0000256" key="3">
    <source>
        <dbReference type="ARBA" id="ARBA00022750"/>
    </source>
</evidence>
<evidence type="ECO:0000256" key="4">
    <source>
        <dbReference type="ARBA" id="ARBA00022757"/>
    </source>
</evidence>
<proteinExistence type="inferred from homology"/>
<accession>A0A8C2YC86</accession>
<keyword evidence="4" id="KW-0222">Digestion</keyword>
<name>A0A8C2YC86_COTJA</name>
<dbReference type="InterPro" id="IPR021109">
    <property type="entry name" value="Peptidase_aspartic_dom_sf"/>
</dbReference>
<keyword evidence="3" id="KW-0064">Aspartyl protease</keyword>
<dbReference type="Gene3D" id="2.40.70.10">
    <property type="entry name" value="Acid Proteases"/>
    <property type="match status" value="1"/>
</dbReference>
<evidence type="ECO:0000256" key="6">
    <source>
        <dbReference type="ARBA" id="ARBA00023157"/>
    </source>
</evidence>
<dbReference type="GO" id="GO:0004190">
    <property type="term" value="F:aspartic-type endopeptidase activity"/>
    <property type="evidence" value="ECO:0007669"/>
    <property type="project" value="UniProtKB-KW"/>
</dbReference>
<feature type="domain" description="Peptidase A1" evidence="7">
    <location>
        <begin position="1"/>
        <end position="89"/>
    </location>
</feature>
<dbReference type="AlphaFoldDB" id="A0A8C2YC86"/>
<dbReference type="GO" id="GO:0007586">
    <property type="term" value="P:digestion"/>
    <property type="evidence" value="ECO:0007669"/>
    <property type="project" value="UniProtKB-KW"/>
</dbReference>
<reference evidence="8" key="2">
    <citation type="submission" date="2025-08" db="UniProtKB">
        <authorList>
            <consortium name="Ensembl"/>
        </authorList>
    </citation>
    <scope>IDENTIFICATION</scope>
</reference>
<reference evidence="8" key="1">
    <citation type="submission" date="2015-11" db="EMBL/GenBank/DDBJ databases">
        <authorList>
            <consortium name="International Coturnix japonica Genome Analysis Consortium"/>
            <person name="Warren W."/>
            <person name="Burt D.W."/>
            <person name="Antin P.B."/>
            <person name="Lanford R."/>
            <person name="Gros J."/>
            <person name="Wilson R.K."/>
        </authorList>
    </citation>
    <scope>NUCLEOTIDE SEQUENCE [LARGE SCALE GENOMIC DNA]</scope>
</reference>
<evidence type="ECO:0000256" key="2">
    <source>
        <dbReference type="ARBA" id="ARBA00022670"/>
    </source>
</evidence>
<evidence type="ECO:0000259" key="7">
    <source>
        <dbReference type="PROSITE" id="PS51767"/>
    </source>
</evidence>
<keyword evidence="2" id="KW-0645">Protease</keyword>
<protein>
    <recommendedName>
        <fullName evidence="7">Peptidase A1 domain-containing protein</fullName>
    </recommendedName>
</protein>
<reference evidence="8" key="3">
    <citation type="submission" date="2025-09" db="UniProtKB">
        <authorList>
            <consortium name="Ensembl"/>
        </authorList>
    </citation>
    <scope>IDENTIFICATION</scope>
</reference>
<dbReference type="PANTHER" id="PTHR47966">
    <property type="entry name" value="BETA-SITE APP-CLEAVING ENZYME, ISOFORM A-RELATED"/>
    <property type="match status" value="1"/>
</dbReference>
<dbReference type="PANTHER" id="PTHR47966:SF22">
    <property type="entry name" value="PEPSIN A-3-RELATED"/>
    <property type="match status" value="1"/>
</dbReference>
<dbReference type="PROSITE" id="PS51767">
    <property type="entry name" value="PEPTIDASE_A1"/>
    <property type="match status" value="1"/>
</dbReference>
<dbReference type="InterPro" id="IPR001461">
    <property type="entry name" value="Aspartic_peptidase_A1"/>
</dbReference>
<dbReference type="Pfam" id="PF00026">
    <property type="entry name" value="Asp"/>
    <property type="match status" value="1"/>
</dbReference>
<comment type="similarity">
    <text evidence="1">Belongs to the peptidase A1 family.</text>
</comment>
<sequence>MHGLPIACIHGCQAILDSGTSMLAGPGISISHIHNKMGATRSPSGLVSTCSSVLPDITFIIAGTQFPLPPHSAPHPPCRRRWCTHPHPS</sequence>
<keyword evidence="6" id="KW-1015">Disulfide bond</keyword>
<dbReference type="InterPro" id="IPR001969">
    <property type="entry name" value="Aspartic_peptidase_AS"/>
</dbReference>
<evidence type="ECO:0000313" key="8">
    <source>
        <dbReference type="Ensembl" id="ENSCJPP00005015981.1"/>
    </source>
</evidence>
<keyword evidence="9" id="KW-1185">Reference proteome</keyword>
<dbReference type="GeneTree" id="ENSGT01140000283428"/>
<evidence type="ECO:0000256" key="1">
    <source>
        <dbReference type="ARBA" id="ARBA00007447"/>
    </source>
</evidence>
<evidence type="ECO:0000256" key="5">
    <source>
        <dbReference type="ARBA" id="ARBA00022801"/>
    </source>
</evidence>
<keyword evidence="5" id="KW-0378">Hydrolase</keyword>